<evidence type="ECO:0000256" key="1">
    <source>
        <dbReference type="ARBA" id="ARBA00022553"/>
    </source>
</evidence>
<evidence type="ECO:0000256" key="3">
    <source>
        <dbReference type="ARBA" id="ARBA00023125"/>
    </source>
</evidence>
<keyword evidence="4" id="KW-0804">Transcription</keyword>
<dbReference type="CDD" id="cd06170">
    <property type="entry name" value="LuxR_C_like"/>
    <property type="match status" value="1"/>
</dbReference>
<dbReference type="InterPro" id="IPR011006">
    <property type="entry name" value="CheY-like_superfamily"/>
</dbReference>
<proteinExistence type="predicted"/>
<dbReference type="CDD" id="cd17535">
    <property type="entry name" value="REC_NarL-like"/>
    <property type="match status" value="1"/>
</dbReference>
<keyword evidence="10" id="KW-1185">Reference proteome</keyword>
<accession>A0ABN2X2C0</accession>
<evidence type="ECO:0008006" key="11">
    <source>
        <dbReference type="Google" id="ProtNLM"/>
    </source>
</evidence>
<evidence type="ECO:0000256" key="5">
    <source>
        <dbReference type="PROSITE-ProRule" id="PRU00169"/>
    </source>
</evidence>
<dbReference type="InterPro" id="IPR039420">
    <property type="entry name" value="WalR-like"/>
</dbReference>
<organism evidence="9 10">
    <name type="scientific">Streptomyces albiaxialis</name>
    <dbReference type="NCBI Taxonomy" id="329523"/>
    <lineage>
        <taxon>Bacteria</taxon>
        <taxon>Bacillati</taxon>
        <taxon>Actinomycetota</taxon>
        <taxon>Actinomycetes</taxon>
        <taxon>Kitasatosporales</taxon>
        <taxon>Streptomycetaceae</taxon>
        <taxon>Streptomyces</taxon>
    </lineage>
</organism>
<dbReference type="SMART" id="SM00421">
    <property type="entry name" value="HTH_LUXR"/>
    <property type="match status" value="1"/>
</dbReference>
<dbReference type="PANTHER" id="PTHR43214">
    <property type="entry name" value="TWO-COMPONENT RESPONSE REGULATOR"/>
    <property type="match status" value="1"/>
</dbReference>
<dbReference type="PRINTS" id="PR00038">
    <property type="entry name" value="HTHLUXR"/>
</dbReference>
<name>A0ABN2X2C0_9ACTN</name>
<dbReference type="Pfam" id="PF00196">
    <property type="entry name" value="GerE"/>
    <property type="match status" value="1"/>
</dbReference>
<dbReference type="InterPro" id="IPR000792">
    <property type="entry name" value="Tscrpt_reg_LuxR_C"/>
</dbReference>
<dbReference type="InterPro" id="IPR001789">
    <property type="entry name" value="Sig_transdc_resp-reg_receiver"/>
</dbReference>
<dbReference type="PANTHER" id="PTHR43214:SF24">
    <property type="entry name" value="TRANSCRIPTIONAL REGULATORY PROTEIN NARL-RELATED"/>
    <property type="match status" value="1"/>
</dbReference>
<keyword evidence="3" id="KW-0238">DNA-binding</keyword>
<evidence type="ECO:0000256" key="4">
    <source>
        <dbReference type="ARBA" id="ARBA00023163"/>
    </source>
</evidence>
<dbReference type="Proteomes" id="UP001500016">
    <property type="component" value="Unassembled WGS sequence"/>
</dbReference>
<dbReference type="PROSITE" id="PS50043">
    <property type="entry name" value="HTH_LUXR_2"/>
    <property type="match status" value="1"/>
</dbReference>
<feature type="domain" description="HTH luxR-type" evidence="7">
    <location>
        <begin position="218"/>
        <end position="283"/>
    </location>
</feature>
<dbReference type="SUPFAM" id="SSF46894">
    <property type="entry name" value="C-terminal effector domain of the bipartite response regulators"/>
    <property type="match status" value="1"/>
</dbReference>
<dbReference type="Gene3D" id="3.40.50.2300">
    <property type="match status" value="1"/>
</dbReference>
<feature type="compositionally biased region" description="Basic and acidic residues" evidence="6">
    <location>
        <begin position="10"/>
        <end position="23"/>
    </location>
</feature>
<gene>
    <name evidence="9" type="ORF">GCM10009801_79140</name>
</gene>
<feature type="compositionally biased region" description="Polar residues" evidence="6">
    <location>
        <begin position="24"/>
        <end position="37"/>
    </location>
</feature>
<comment type="caution">
    <text evidence="9">The sequence shown here is derived from an EMBL/GenBank/DDBJ whole genome shotgun (WGS) entry which is preliminary data.</text>
</comment>
<dbReference type="InterPro" id="IPR058245">
    <property type="entry name" value="NreC/VraR/RcsB-like_REC"/>
</dbReference>
<feature type="domain" description="Response regulatory" evidence="8">
    <location>
        <begin position="83"/>
        <end position="200"/>
    </location>
</feature>
<feature type="region of interest" description="Disordered" evidence="6">
    <location>
        <begin position="1"/>
        <end position="82"/>
    </location>
</feature>
<keyword evidence="2" id="KW-0805">Transcription regulation</keyword>
<feature type="compositionally biased region" description="Basic and acidic residues" evidence="6">
    <location>
        <begin position="50"/>
        <end position="70"/>
    </location>
</feature>
<evidence type="ECO:0000313" key="9">
    <source>
        <dbReference type="EMBL" id="GAA2103902.1"/>
    </source>
</evidence>
<evidence type="ECO:0000313" key="10">
    <source>
        <dbReference type="Proteomes" id="UP001500016"/>
    </source>
</evidence>
<evidence type="ECO:0000256" key="2">
    <source>
        <dbReference type="ARBA" id="ARBA00023015"/>
    </source>
</evidence>
<dbReference type="PROSITE" id="PS50110">
    <property type="entry name" value="RESPONSE_REGULATORY"/>
    <property type="match status" value="1"/>
</dbReference>
<dbReference type="SUPFAM" id="SSF52172">
    <property type="entry name" value="CheY-like"/>
    <property type="match status" value="1"/>
</dbReference>
<dbReference type="PROSITE" id="PS00622">
    <property type="entry name" value="HTH_LUXR_1"/>
    <property type="match status" value="1"/>
</dbReference>
<evidence type="ECO:0000259" key="7">
    <source>
        <dbReference type="PROSITE" id="PS50043"/>
    </source>
</evidence>
<protein>
    <recommendedName>
        <fullName evidence="11">LuxR family transcriptional regulator</fullName>
    </recommendedName>
</protein>
<evidence type="ECO:0000256" key="6">
    <source>
        <dbReference type="SAM" id="MobiDB-lite"/>
    </source>
</evidence>
<dbReference type="EMBL" id="BAAAPE010000029">
    <property type="protein sequence ID" value="GAA2103902.1"/>
    <property type="molecule type" value="Genomic_DNA"/>
</dbReference>
<evidence type="ECO:0000259" key="8">
    <source>
        <dbReference type="PROSITE" id="PS50110"/>
    </source>
</evidence>
<dbReference type="Pfam" id="PF00072">
    <property type="entry name" value="Response_reg"/>
    <property type="match status" value="1"/>
</dbReference>
<keyword evidence="1 5" id="KW-0597">Phosphoprotein</keyword>
<feature type="modified residue" description="4-aspartylphosphate" evidence="5">
    <location>
        <position position="134"/>
    </location>
</feature>
<dbReference type="SMART" id="SM00448">
    <property type="entry name" value="REC"/>
    <property type="match status" value="1"/>
</dbReference>
<dbReference type="InterPro" id="IPR016032">
    <property type="entry name" value="Sig_transdc_resp-reg_C-effctor"/>
</dbReference>
<reference evidence="9 10" key="1">
    <citation type="journal article" date="2019" name="Int. J. Syst. Evol. Microbiol.">
        <title>The Global Catalogue of Microorganisms (GCM) 10K type strain sequencing project: providing services to taxonomists for standard genome sequencing and annotation.</title>
        <authorList>
            <consortium name="The Broad Institute Genomics Platform"/>
            <consortium name="The Broad Institute Genome Sequencing Center for Infectious Disease"/>
            <person name="Wu L."/>
            <person name="Ma J."/>
        </authorList>
    </citation>
    <scope>NUCLEOTIDE SEQUENCE [LARGE SCALE GENOMIC DNA]</scope>
    <source>
        <strain evidence="9 10">JCM 15478</strain>
    </source>
</reference>
<sequence length="287" mass="30551">MTEEPTAQEPAKEPAKEPTRKPTQEPTQVSIQESTQEPAYEPAQDPAQEPTHKTRAPRESREPGRHRPAQDDGTAQPPPAPIRLLLADDHPVVRAGLRAVLEGEPDFRIAAEAATAERAVEVAAEGGFDVVLMDLQFGSGMNGSQATAAITALPDPPRVLVVTTYGSDADTLPAIEAGATGYLLKDAPPEELAAAVRAAAVGRSTLAPAVADRLMDRMRAPSVSLSRRETEVLGLVADGLTNGEISRRLHLSQATVKSHLVHIYTKLEVDSRTAAVAVATDRGLIRR</sequence>